<organism evidence="1 2">
    <name type="scientific">Talaromyces proteolyticus</name>
    <dbReference type="NCBI Taxonomy" id="1131652"/>
    <lineage>
        <taxon>Eukaryota</taxon>
        <taxon>Fungi</taxon>
        <taxon>Dikarya</taxon>
        <taxon>Ascomycota</taxon>
        <taxon>Pezizomycotina</taxon>
        <taxon>Eurotiomycetes</taxon>
        <taxon>Eurotiomycetidae</taxon>
        <taxon>Eurotiales</taxon>
        <taxon>Trichocomaceae</taxon>
        <taxon>Talaromyces</taxon>
        <taxon>Talaromyces sect. Bacilispori</taxon>
    </lineage>
</organism>
<gene>
    <name evidence="1" type="ORF">BGW36DRAFT_39070</name>
</gene>
<dbReference type="RefSeq" id="XP_046067859.1">
    <property type="nucleotide sequence ID" value="XM_046217514.1"/>
</dbReference>
<accession>A0AAD4KME6</accession>
<sequence length="224" mass="25874">MMTFFQQGFVILPWGQPPPEVIREVDEAIRTEMPSNEYYIAGIFNSELSKVLIKFMMYNISTEKNEYIYYSLLGGRNLEEMLLGEPILVDCSKVSDPPQLCRLGPYGYDKGEAVNLLRKIRGTVRIPYYSGSQKLDMFQFQEIRHDERHLPLELTLGDIICVDSDLCIDWPLLDSDGIFVLMTVARGDPQLGIQRDRRSMPVAPFHSTTEIRILEERSGYPRRQ</sequence>
<keyword evidence="2" id="KW-1185">Reference proteome</keyword>
<name>A0AAD4KME6_9EURO</name>
<dbReference type="AlphaFoldDB" id="A0AAD4KME6"/>
<protein>
    <submittedName>
        <fullName evidence="1">Uncharacterized protein</fullName>
    </submittedName>
</protein>
<evidence type="ECO:0000313" key="2">
    <source>
        <dbReference type="Proteomes" id="UP001201262"/>
    </source>
</evidence>
<dbReference type="GeneID" id="70247801"/>
<evidence type="ECO:0000313" key="1">
    <source>
        <dbReference type="EMBL" id="KAH8691862.1"/>
    </source>
</evidence>
<proteinExistence type="predicted"/>
<dbReference type="Proteomes" id="UP001201262">
    <property type="component" value="Unassembled WGS sequence"/>
</dbReference>
<comment type="caution">
    <text evidence="1">The sequence shown here is derived from an EMBL/GenBank/DDBJ whole genome shotgun (WGS) entry which is preliminary data.</text>
</comment>
<reference evidence="1" key="1">
    <citation type="submission" date="2021-12" db="EMBL/GenBank/DDBJ databases">
        <title>Convergent genome expansion in fungi linked to evolution of root-endophyte symbiosis.</title>
        <authorList>
            <consortium name="DOE Joint Genome Institute"/>
            <person name="Ke Y.-H."/>
            <person name="Bonito G."/>
            <person name="Liao H.-L."/>
            <person name="Looney B."/>
            <person name="Rojas-Flechas A."/>
            <person name="Nash J."/>
            <person name="Hameed K."/>
            <person name="Schadt C."/>
            <person name="Martin F."/>
            <person name="Crous P.W."/>
            <person name="Miettinen O."/>
            <person name="Magnuson J.K."/>
            <person name="Labbe J."/>
            <person name="Jacobson D."/>
            <person name="Doktycz M.J."/>
            <person name="Veneault-Fourrey C."/>
            <person name="Kuo A."/>
            <person name="Mondo S."/>
            <person name="Calhoun S."/>
            <person name="Riley R."/>
            <person name="Ohm R."/>
            <person name="LaButti K."/>
            <person name="Andreopoulos B."/>
            <person name="Pangilinan J."/>
            <person name="Nolan M."/>
            <person name="Tritt A."/>
            <person name="Clum A."/>
            <person name="Lipzen A."/>
            <person name="Daum C."/>
            <person name="Barry K."/>
            <person name="Grigoriev I.V."/>
            <person name="Vilgalys R."/>
        </authorList>
    </citation>
    <scope>NUCLEOTIDE SEQUENCE</scope>
    <source>
        <strain evidence="1">PMI_201</strain>
    </source>
</reference>
<dbReference type="EMBL" id="JAJTJA010000011">
    <property type="protein sequence ID" value="KAH8691862.1"/>
    <property type="molecule type" value="Genomic_DNA"/>
</dbReference>